<feature type="region of interest" description="Disordered" evidence="1">
    <location>
        <begin position="1"/>
        <end position="30"/>
    </location>
</feature>
<name>A0AAD1UBK3_EUPCR</name>
<organism evidence="2 3">
    <name type="scientific">Euplotes crassus</name>
    <dbReference type="NCBI Taxonomy" id="5936"/>
    <lineage>
        <taxon>Eukaryota</taxon>
        <taxon>Sar</taxon>
        <taxon>Alveolata</taxon>
        <taxon>Ciliophora</taxon>
        <taxon>Intramacronucleata</taxon>
        <taxon>Spirotrichea</taxon>
        <taxon>Hypotrichia</taxon>
        <taxon>Euplotida</taxon>
        <taxon>Euplotidae</taxon>
        <taxon>Moneuplotes</taxon>
    </lineage>
</organism>
<sequence>MNKELCNLLPEDAKNQAGETGATAGGNPSPDSIDIEDMGEKYSQFISFIMNNSNADDDFFEQIKNNPRELKRQWGLFKKSSFARQNNCASGADNYKPNRVENATSVKQEIDFDNHRSRKNTSSNYKMRSKRKPNVVLRIDDEMTTMNWLRNFKKKLKPYKLDYKDNEYESSDFDPLNIVVHDSIKDKKKDVSSKDSSRRKPSFKNIDFGTLEDGSNLQMIPSTNMVKDYKSIRLEVPYSPQPRRIEETPEEEKDDEDSVNITYTESQYICDGRKDTFNKNSTLNKVDLLPKFEETAPIQQAVPFEIIKNLSKNFFKKIKSVDNLNKRPRSTSRGASKHNMNNVKQLKNKKRSKSKHTSKRRSTSNKRSSKMFRKLKIMKKKYKQMTNRHSKVRSSSPYRSMQRKGQNANCCKPSGSEAMSSYFKRVQGAKQHQDSNKSKIHRSVSKQTSKNKLRKMNRVGFLKLVPYINEKKLKLDLQVNNK</sequence>
<dbReference type="Proteomes" id="UP001295684">
    <property type="component" value="Unassembled WGS sequence"/>
</dbReference>
<comment type="caution">
    <text evidence="2">The sequence shown here is derived from an EMBL/GenBank/DDBJ whole genome shotgun (WGS) entry which is preliminary data.</text>
</comment>
<dbReference type="AlphaFoldDB" id="A0AAD1UBK3"/>
<feature type="compositionally biased region" description="Acidic residues" evidence="1">
    <location>
        <begin position="248"/>
        <end position="258"/>
    </location>
</feature>
<feature type="region of interest" description="Disordered" evidence="1">
    <location>
        <begin position="430"/>
        <end position="451"/>
    </location>
</feature>
<evidence type="ECO:0000313" key="2">
    <source>
        <dbReference type="EMBL" id="CAI2364252.1"/>
    </source>
</evidence>
<feature type="compositionally biased region" description="Polar residues" evidence="1">
    <location>
        <begin position="393"/>
        <end position="409"/>
    </location>
</feature>
<evidence type="ECO:0000256" key="1">
    <source>
        <dbReference type="SAM" id="MobiDB-lite"/>
    </source>
</evidence>
<feature type="compositionally biased region" description="Polar residues" evidence="1">
    <location>
        <begin position="331"/>
        <end position="345"/>
    </location>
</feature>
<accession>A0AAD1UBK3</accession>
<feature type="region of interest" description="Disordered" evidence="1">
    <location>
        <begin position="324"/>
        <end position="413"/>
    </location>
</feature>
<gene>
    <name evidence="2" type="ORF">ECRASSUSDP1_LOCUS5595</name>
</gene>
<dbReference type="EMBL" id="CAMPGE010005399">
    <property type="protein sequence ID" value="CAI2364252.1"/>
    <property type="molecule type" value="Genomic_DNA"/>
</dbReference>
<feature type="compositionally biased region" description="Basic residues" evidence="1">
    <location>
        <begin position="346"/>
        <end position="392"/>
    </location>
</feature>
<evidence type="ECO:0000313" key="3">
    <source>
        <dbReference type="Proteomes" id="UP001295684"/>
    </source>
</evidence>
<reference evidence="2" key="1">
    <citation type="submission" date="2023-07" db="EMBL/GenBank/DDBJ databases">
        <authorList>
            <consortium name="AG Swart"/>
            <person name="Singh M."/>
            <person name="Singh A."/>
            <person name="Seah K."/>
            <person name="Emmerich C."/>
        </authorList>
    </citation>
    <scope>NUCLEOTIDE SEQUENCE</scope>
    <source>
        <strain evidence="2">DP1</strain>
    </source>
</reference>
<feature type="compositionally biased region" description="Basic residues" evidence="1">
    <location>
        <begin position="438"/>
        <end position="451"/>
    </location>
</feature>
<feature type="region of interest" description="Disordered" evidence="1">
    <location>
        <begin position="238"/>
        <end position="261"/>
    </location>
</feature>
<protein>
    <submittedName>
        <fullName evidence="2">Uncharacterized protein</fullName>
    </submittedName>
</protein>
<keyword evidence="3" id="KW-1185">Reference proteome</keyword>
<proteinExistence type="predicted"/>